<dbReference type="Gene3D" id="2.40.420.20">
    <property type="match status" value="1"/>
</dbReference>
<feature type="domain" description="Multidrug resistance protein MdtA-like barrel-sandwich hybrid" evidence="2">
    <location>
        <begin position="71"/>
        <end position="193"/>
    </location>
</feature>
<dbReference type="Pfam" id="PF25917">
    <property type="entry name" value="BSH_RND"/>
    <property type="match status" value="1"/>
</dbReference>
<dbReference type="Gene3D" id="2.40.30.170">
    <property type="match status" value="1"/>
</dbReference>
<evidence type="ECO:0000313" key="5">
    <source>
        <dbReference type="EMBL" id="ASJ97509.1"/>
    </source>
</evidence>
<dbReference type="InterPro" id="IPR058625">
    <property type="entry name" value="MdtA-like_BSH"/>
</dbReference>
<dbReference type="EMBL" id="CP022272">
    <property type="protein sequence ID" value="ASJ97509.1"/>
    <property type="molecule type" value="Genomic_DNA"/>
</dbReference>
<dbReference type="PANTHER" id="PTHR30469:SF13">
    <property type="entry name" value="HAE1 FAMILY EFFLUX PUMP MFP COMPONENT"/>
    <property type="match status" value="1"/>
</dbReference>
<dbReference type="KEGG" id="smav:CFF01_13500"/>
<feature type="domain" description="YknX-like C-terminal permuted SH3-like" evidence="4">
    <location>
        <begin position="285"/>
        <end position="351"/>
    </location>
</feature>
<evidence type="ECO:0000259" key="2">
    <source>
        <dbReference type="Pfam" id="PF25917"/>
    </source>
</evidence>
<dbReference type="NCBIfam" id="TIGR01730">
    <property type="entry name" value="RND_mfp"/>
    <property type="match status" value="1"/>
</dbReference>
<dbReference type="GO" id="GO:0015562">
    <property type="term" value="F:efflux transmembrane transporter activity"/>
    <property type="evidence" value="ECO:0007669"/>
    <property type="project" value="TreeGrafter"/>
</dbReference>
<dbReference type="AlphaFoldDB" id="A0AAC9XP70"/>
<proteinExistence type="inferred from homology"/>
<organism evidence="5 6">
    <name type="scientific">Shewanella marisflavi</name>
    <dbReference type="NCBI Taxonomy" id="260364"/>
    <lineage>
        <taxon>Bacteria</taxon>
        <taxon>Pseudomonadati</taxon>
        <taxon>Pseudomonadota</taxon>
        <taxon>Gammaproteobacteria</taxon>
        <taxon>Alteromonadales</taxon>
        <taxon>Shewanellaceae</taxon>
        <taxon>Shewanella</taxon>
    </lineage>
</organism>
<protein>
    <submittedName>
        <fullName evidence="5">Efflux transporter periplasmic adaptor subunit</fullName>
    </submittedName>
</protein>
<dbReference type="FunFam" id="2.40.30.170:FF:000010">
    <property type="entry name" value="Efflux RND transporter periplasmic adaptor subunit"/>
    <property type="match status" value="1"/>
</dbReference>
<evidence type="ECO:0000259" key="3">
    <source>
        <dbReference type="Pfam" id="PF25954"/>
    </source>
</evidence>
<dbReference type="InterPro" id="IPR058637">
    <property type="entry name" value="YknX-like_C"/>
</dbReference>
<dbReference type="Gene3D" id="1.10.287.470">
    <property type="entry name" value="Helix hairpin bin"/>
    <property type="match status" value="1"/>
</dbReference>
<gene>
    <name evidence="5" type="ORF">CFF01_13500</name>
</gene>
<reference evidence="5 6" key="1">
    <citation type="submission" date="2017-06" db="EMBL/GenBank/DDBJ databases">
        <title>Complete genome sequence of Shewanella marisflavi EP1 associated with anaerobic 2,4-dinitrotoluene reduction and salt tolerance.</title>
        <authorList>
            <person name="Huang J."/>
        </authorList>
    </citation>
    <scope>NUCLEOTIDE SEQUENCE [LARGE SCALE GENOMIC DNA]</scope>
    <source>
        <strain evidence="5 6">EP1</strain>
    </source>
</reference>
<dbReference type="SUPFAM" id="SSF111369">
    <property type="entry name" value="HlyD-like secretion proteins"/>
    <property type="match status" value="1"/>
</dbReference>
<comment type="similarity">
    <text evidence="1">Belongs to the membrane fusion protein (MFP) (TC 8.A.1) family.</text>
</comment>
<dbReference type="Pfam" id="PF25989">
    <property type="entry name" value="YknX_C"/>
    <property type="match status" value="1"/>
</dbReference>
<dbReference type="PANTHER" id="PTHR30469">
    <property type="entry name" value="MULTIDRUG RESISTANCE PROTEIN MDTA"/>
    <property type="match status" value="1"/>
</dbReference>
<sequence length="372" mass="39915">MDKKYLPLIFTALALLLTLGVALANSGKSDHASAKRAPSAAQRTVPVASALVAEHQVSQHLSLIGKLAANRSVQIASEVPGKIQQIDLTDNQEVAQGQILVRLADAKVKANLAEAKAYLKDEQRKLSEFNRLIGQHAITQTEIDAQLASVDIAKARLAAAQADLDYHTLRAPFAGVVGLVDFSLGKMVSAGSELVSLDDLSTMRLDLQIPERYLSQIYLGMPVAASSSAWPGELFHGKVVAMAPRINPETLNLKVRVNFDNPSRQLRPGMLVSARLNFAPVTQAVVPVQALEYSGTKRFVYVVDDNQIARRTQVTLGARIDDQVLIASGLELGQRIVVKGLVNMRDGIKVEDVEGAQLADGGSMSESAGEQG</sequence>
<evidence type="ECO:0000313" key="6">
    <source>
        <dbReference type="Proteomes" id="UP000198233"/>
    </source>
</evidence>
<dbReference type="RefSeq" id="WP_088905135.1">
    <property type="nucleotide sequence ID" value="NZ_CP022272.1"/>
</dbReference>
<name>A0AAC9XP70_9GAMM</name>
<dbReference type="GO" id="GO:1990281">
    <property type="term" value="C:efflux pump complex"/>
    <property type="evidence" value="ECO:0007669"/>
    <property type="project" value="TreeGrafter"/>
</dbReference>
<dbReference type="Gene3D" id="2.40.50.100">
    <property type="match status" value="1"/>
</dbReference>
<dbReference type="InterPro" id="IPR006143">
    <property type="entry name" value="RND_pump_MFP"/>
</dbReference>
<feature type="domain" description="CusB-like beta-barrel" evidence="3">
    <location>
        <begin position="205"/>
        <end position="277"/>
    </location>
</feature>
<evidence type="ECO:0000256" key="1">
    <source>
        <dbReference type="ARBA" id="ARBA00009477"/>
    </source>
</evidence>
<dbReference type="FunFam" id="2.40.420.20:FF:000007">
    <property type="entry name" value="HAE1 family efflux pump MFP component"/>
    <property type="match status" value="1"/>
</dbReference>
<evidence type="ECO:0000259" key="4">
    <source>
        <dbReference type="Pfam" id="PF25989"/>
    </source>
</evidence>
<dbReference type="InterPro" id="IPR058792">
    <property type="entry name" value="Beta-barrel_RND_2"/>
</dbReference>
<accession>A0AAC9XP70</accession>
<dbReference type="Proteomes" id="UP000198233">
    <property type="component" value="Chromosome"/>
</dbReference>
<dbReference type="Pfam" id="PF25954">
    <property type="entry name" value="Beta-barrel_RND_2"/>
    <property type="match status" value="1"/>
</dbReference>